<dbReference type="SUPFAM" id="SSF53649">
    <property type="entry name" value="Alkaline phosphatase-like"/>
    <property type="match status" value="1"/>
</dbReference>
<evidence type="ECO:0000256" key="2">
    <source>
        <dbReference type="ARBA" id="ARBA00022801"/>
    </source>
</evidence>
<protein>
    <recommendedName>
        <fullName evidence="3">Sulfatase N-terminal domain-containing protein</fullName>
    </recommendedName>
</protein>
<dbReference type="EMBL" id="BAABCA010000005">
    <property type="protein sequence ID" value="GAA4237981.1"/>
    <property type="molecule type" value="Genomic_DNA"/>
</dbReference>
<sequence>MKAKYVVLTIIGAILLGAMGFNVKVDTNTNEKQQKPNILWIVTDDHRYDAVRAFNKILHNREMSELGYVESPSIDKLTEMGTTFINTYCHSAVCAPSRSAMHLGRYPWHSGVYQFEYYNNTPEHFKPTLPEQMASEGYQTFHVGKLGVRLKTLENGKTKAHQIYQNDISFKKMHKEGLTDWGKDWFRSIDGEKLERPLQSAEFLVEPDGTFLYASLDLEAQRPKYKGMTEAMNKKYDIFRHYNDKKGKHPDKGMILSGVSPQPAGKNRDGQYNIVLKDYLNNKNEKFTVGSQTVKGIDPDKPLFVHLGYNFPHTPVLPPADYRARFQKKNYKVPVLTKEELKLIPKQIKGFFNHGGSDHFTDEEKQKMIQDYYAFCAYGDALVGEAVDGFITYSESKNQPWTVVYVHGDHGWKLNEHGAVSKCTPWDIDSHNPIVIVSSDKKKFPAGKVVDNYAEFVDIAPTILADGGANLKSEKYAYLDGMDMANIANGTAPVRDYIIGESHAATGPRAYIRTKEYVFSMQIRPRKTKKGENIKWAINAPYENIDASLYHTTKDPKEINNVAFKKAYRKIANKMRDKLTSIVLGDDRVEIDWEKWGTGTKTFHSNFAPGAHDYKLNLK</sequence>
<evidence type="ECO:0000313" key="5">
    <source>
        <dbReference type="Proteomes" id="UP001501496"/>
    </source>
</evidence>
<dbReference type="PANTHER" id="PTHR45953">
    <property type="entry name" value="IDURONATE 2-SULFATASE"/>
    <property type="match status" value="1"/>
</dbReference>
<evidence type="ECO:0000313" key="4">
    <source>
        <dbReference type="EMBL" id="GAA4237981.1"/>
    </source>
</evidence>
<organism evidence="4 5">
    <name type="scientific">Postechiella marina</name>
    <dbReference type="NCBI Taxonomy" id="943941"/>
    <lineage>
        <taxon>Bacteria</taxon>
        <taxon>Pseudomonadati</taxon>
        <taxon>Bacteroidota</taxon>
        <taxon>Flavobacteriia</taxon>
        <taxon>Flavobacteriales</taxon>
        <taxon>Flavobacteriaceae</taxon>
        <taxon>Postechiella</taxon>
    </lineage>
</organism>
<accession>A0ABP8CDN7</accession>
<dbReference type="InterPro" id="IPR000917">
    <property type="entry name" value="Sulfatase_N"/>
</dbReference>
<comment type="caution">
    <text evidence="4">The sequence shown here is derived from an EMBL/GenBank/DDBJ whole genome shotgun (WGS) entry which is preliminary data.</text>
</comment>
<keyword evidence="2" id="KW-0378">Hydrolase</keyword>
<dbReference type="Proteomes" id="UP001501496">
    <property type="component" value="Unassembled WGS sequence"/>
</dbReference>
<dbReference type="InterPro" id="IPR017850">
    <property type="entry name" value="Alkaline_phosphatase_core_sf"/>
</dbReference>
<dbReference type="CDD" id="cd16153">
    <property type="entry name" value="sulfatase_like"/>
    <property type="match status" value="1"/>
</dbReference>
<evidence type="ECO:0000256" key="1">
    <source>
        <dbReference type="ARBA" id="ARBA00022723"/>
    </source>
</evidence>
<name>A0ABP8CDN7_9FLAO</name>
<gene>
    <name evidence="4" type="ORF">GCM10022291_26680</name>
</gene>
<keyword evidence="1" id="KW-0479">Metal-binding</keyword>
<feature type="domain" description="Sulfatase N-terminal" evidence="3">
    <location>
        <begin position="36"/>
        <end position="465"/>
    </location>
</feature>
<dbReference type="RefSeq" id="WP_344788786.1">
    <property type="nucleotide sequence ID" value="NZ_BAABCA010000005.1"/>
</dbReference>
<proteinExistence type="predicted"/>
<reference evidence="5" key="1">
    <citation type="journal article" date="2019" name="Int. J. Syst. Evol. Microbiol.">
        <title>The Global Catalogue of Microorganisms (GCM) 10K type strain sequencing project: providing services to taxonomists for standard genome sequencing and annotation.</title>
        <authorList>
            <consortium name="The Broad Institute Genomics Platform"/>
            <consortium name="The Broad Institute Genome Sequencing Center for Infectious Disease"/>
            <person name="Wu L."/>
            <person name="Ma J."/>
        </authorList>
    </citation>
    <scope>NUCLEOTIDE SEQUENCE [LARGE SCALE GENOMIC DNA]</scope>
    <source>
        <strain evidence="5">JCM 17630</strain>
    </source>
</reference>
<dbReference type="Pfam" id="PF00884">
    <property type="entry name" value="Sulfatase"/>
    <property type="match status" value="1"/>
</dbReference>
<dbReference type="PANTHER" id="PTHR45953:SF1">
    <property type="entry name" value="IDURONATE 2-SULFATASE"/>
    <property type="match status" value="1"/>
</dbReference>
<evidence type="ECO:0000259" key="3">
    <source>
        <dbReference type="Pfam" id="PF00884"/>
    </source>
</evidence>
<dbReference type="Gene3D" id="3.40.720.10">
    <property type="entry name" value="Alkaline Phosphatase, subunit A"/>
    <property type="match status" value="1"/>
</dbReference>
<keyword evidence="5" id="KW-1185">Reference proteome</keyword>